<evidence type="ECO:0000313" key="2">
    <source>
        <dbReference type="EMBL" id="KAF8880896.1"/>
    </source>
</evidence>
<dbReference type="PANTHER" id="PTHR14614:SF147">
    <property type="entry name" value="S-ADENOSYLMETHIONINE-DEPENDENT METHYLTRANSFERASE OF THE SEVEN BETA-STRAND FAMILY"/>
    <property type="match status" value="1"/>
</dbReference>
<proteinExistence type="predicted"/>
<reference evidence="2" key="1">
    <citation type="submission" date="2020-11" db="EMBL/GenBank/DDBJ databases">
        <authorList>
            <consortium name="DOE Joint Genome Institute"/>
            <person name="Ahrendt S."/>
            <person name="Riley R."/>
            <person name="Andreopoulos W."/>
            <person name="LaButti K."/>
            <person name="Pangilinan J."/>
            <person name="Ruiz-duenas F.J."/>
            <person name="Barrasa J.M."/>
            <person name="Sanchez-Garcia M."/>
            <person name="Camarero S."/>
            <person name="Miyauchi S."/>
            <person name="Serrano A."/>
            <person name="Linde D."/>
            <person name="Babiker R."/>
            <person name="Drula E."/>
            <person name="Ayuso-Fernandez I."/>
            <person name="Pacheco R."/>
            <person name="Padilla G."/>
            <person name="Ferreira P."/>
            <person name="Barriuso J."/>
            <person name="Kellner H."/>
            <person name="Castanera R."/>
            <person name="Alfaro M."/>
            <person name="Ramirez L."/>
            <person name="Pisabarro A.G."/>
            <person name="Kuo A."/>
            <person name="Tritt A."/>
            <person name="Lipzen A."/>
            <person name="He G."/>
            <person name="Yan M."/>
            <person name="Ng V."/>
            <person name="Cullen D."/>
            <person name="Martin F."/>
            <person name="Rosso M.-N."/>
            <person name="Henrissat B."/>
            <person name="Hibbett D."/>
            <person name="Martinez A.T."/>
            <person name="Grigoriev I.V."/>
        </authorList>
    </citation>
    <scope>NUCLEOTIDE SEQUENCE</scope>
    <source>
        <strain evidence="2">AH 44721</strain>
    </source>
</reference>
<dbReference type="EMBL" id="JADNYJ010000136">
    <property type="protein sequence ID" value="KAF8880896.1"/>
    <property type="molecule type" value="Genomic_DNA"/>
</dbReference>
<evidence type="ECO:0000256" key="1">
    <source>
        <dbReference type="SAM" id="MobiDB-lite"/>
    </source>
</evidence>
<dbReference type="OrthoDB" id="433955at2759"/>
<dbReference type="InterPro" id="IPR029063">
    <property type="entry name" value="SAM-dependent_MTases_sf"/>
</dbReference>
<sequence>MRMLSELAISSEGQGNRSDARRVASLKTRDQLFTTGPIHPPNLLLDLDVVEHLFLLFFVNLALGSKYPLETLENAVEYLRLIYNPPVRGSRRRKTVSGAHKDTKLLHGDSLENDLESLRTDSFERTYSITWLTTVISQLEVDSEEADIGSGFANRRREALVENAASLLATCAGTASAGLITRCFTFDLINSPTPITVELTDIPLDNRDYGSVGAQTWGGACVMAEMITESPEAFGLPTSPTNVSTSTLRYLELGAGTGLVGLTVAKTMERLTSQRKLDLDVDVVATDYYPTVLANLERNIQSNFRRAETSTHAVESSTIEEAFPSRSDSFDDDGWALVVKHKEIIICDAESGKNGEEVEYAYYRIGWSGHKTKSSV</sequence>
<gene>
    <name evidence="2" type="ORF">CPB84DRAFT_1828157</name>
</gene>
<accession>A0A9P5TI92</accession>
<organism evidence="2 3">
    <name type="scientific">Gymnopilus junonius</name>
    <name type="common">Spectacular rustgill mushroom</name>
    <name type="synonym">Gymnopilus spectabilis subsp. junonius</name>
    <dbReference type="NCBI Taxonomy" id="109634"/>
    <lineage>
        <taxon>Eukaryota</taxon>
        <taxon>Fungi</taxon>
        <taxon>Dikarya</taxon>
        <taxon>Basidiomycota</taxon>
        <taxon>Agaricomycotina</taxon>
        <taxon>Agaricomycetes</taxon>
        <taxon>Agaricomycetidae</taxon>
        <taxon>Agaricales</taxon>
        <taxon>Agaricineae</taxon>
        <taxon>Hymenogastraceae</taxon>
        <taxon>Gymnopilus</taxon>
    </lineage>
</organism>
<protein>
    <submittedName>
        <fullName evidence="2">Uncharacterized protein</fullName>
    </submittedName>
</protein>
<feature type="region of interest" description="Disordered" evidence="1">
    <location>
        <begin position="1"/>
        <end position="21"/>
    </location>
</feature>
<dbReference type="PANTHER" id="PTHR14614">
    <property type="entry name" value="HEPATOCELLULAR CARCINOMA-ASSOCIATED ANTIGEN"/>
    <property type="match status" value="1"/>
</dbReference>
<dbReference type="GO" id="GO:0008757">
    <property type="term" value="F:S-adenosylmethionine-dependent methyltransferase activity"/>
    <property type="evidence" value="ECO:0007669"/>
    <property type="project" value="UniProtKB-ARBA"/>
</dbReference>
<dbReference type="AlphaFoldDB" id="A0A9P5TI92"/>
<dbReference type="Pfam" id="PF10294">
    <property type="entry name" value="Methyltransf_16"/>
    <property type="match status" value="1"/>
</dbReference>
<name>A0A9P5TI92_GYMJU</name>
<evidence type="ECO:0000313" key="3">
    <source>
        <dbReference type="Proteomes" id="UP000724874"/>
    </source>
</evidence>
<dbReference type="SUPFAM" id="SSF53335">
    <property type="entry name" value="S-adenosyl-L-methionine-dependent methyltransferases"/>
    <property type="match status" value="1"/>
</dbReference>
<dbReference type="InterPro" id="IPR019410">
    <property type="entry name" value="Methyltransf_16"/>
</dbReference>
<keyword evidence="3" id="KW-1185">Reference proteome</keyword>
<dbReference type="Gene3D" id="3.40.50.150">
    <property type="entry name" value="Vaccinia Virus protein VP39"/>
    <property type="match status" value="1"/>
</dbReference>
<dbReference type="Proteomes" id="UP000724874">
    <property type="component" value="Unassembled WGS sequence"/>
</dbReference>
<comment type="caution">
    <text evidence="2">The sequence shown here is derived from an EMBL/GenBank/DDBJ whole genome shotgun (WGS) entry which is preliminary data.</text>
</comment>